<dbReference type="GO" id="GO:0008783">
    <property type="term" value="F:agmatinase activity"/>
    <property type="evidence" value="ECO:0007669"/>
    <property type="project" value="TreeGrafter"/>
</dbReference>
<evidence type="ECO:0000256" key="5">
    <source>
        <dbReference type="RuleBase" id="RU003684"/>
    </source>
</evidence>
<dbReference type="PANTHER" id="PTHR11358:SF26">
    <property type="entry name" value="GUANIDINO ACID HYDROLASE, MITOCHONDRIAL"/>
    <property type="match status" value="1"/>
</dbReference>
<dbReference type="AlphaFoldDB" id="A0A8G2BI58"/>
<proteinExistence type="inferred from homology"/>
<keyword evidence="2 4" id="KW-0479">Metal-binding</keyword>
<protein>
    <submittedName>
        <fullName evidence="6">Guanidinopropionase</fullName>
    </submittedName>
</protein>
<name>A0A8G2BI58_9PROT</name>
<dbReference type="Gene3D" id="3.40.800.10">
    <property type="entry name" value="Ureohydrolase domain"/>
    <property type="match status" value="1"/>
</dbReference>
<accession>A0A8G2BI58</accession>
<sequence length="314" mass="33965">MAGDPRFQPVDAAVVPRFADVATFLRTKRHEVHSDVDIGLVGVPFDLGVNYRTGARQGPAGVREASRLIRKVHPTLGTRPFDTCNVADLGDAPVNPLDKVASIDLIQKFFEELRENAITPISIGGDHTIPTPILRGLVKDGPVGILQIDSHPDTLPELCGDTLNHATFMRLGLDEGWIDPKRVVQLGLRGSRFGDDIQYGLDQGFTVITIDDYEELGRAETIKRIHGALGDQPFYLTLDIDGVDPAYCPGTAVPEIGGLIPRDLQVIIRSLAGKPIIGADISEIAPCFDPTGITCVTAANLMFEMLCAIAEGRR</sequence>
<evidence type="ECO:0000256" key="2">
    <source>
        <dbReference type="ARBA" id="ARBA00022723"/>
    </source>
</evidence>
<dbReference type="SUPFAM" id="SSF52768">
    <property type="entry name" value="Arginase/deacetylase"/>
    <property type="match status" value="1"/>
</dbReference>
<keyword evidence="3 5" id="KW-0378">Hydrolase</keyword>
<evidence type="ECO:0000256" key="4">
    <source>
        <dbReference type="PIRSR" id="PIRSR036979-1"/>
    </source>
</evidence>
<dbReference type="OrthoDB" id="9788689at2"/>
<dbReference type="Proteomes" id="UP000198615">
    <property type="component" value="Unassembled WGS sequence"/>
</dbReference>
<evidence type="ECO:0000313" key="7">
    <source>
        <dbReference type="Proteomes" id="UP000198615"/>
    </source>
</evidence>
<reference evidence="6 7" key="1">
    <citation type="submission" date="2016-10" db="EMBL/GenBank/DDBJ databases">
        <authorList>
            <person name="Varghese N."/>
            <person name="Submissions S."/>
        </authorList>
    </citation>
    <scope>NUCLEOTIDE SEQUENCE [LARGE SCALE GENOMIC DNA]</scope>
    <source>
        <strain evidence="6 7">DSM 18839</strain>
    </source>
</reference>
<feature type="binding site" evidence="4">
    <location>
        <position position="153"/>
    </location>
    <ligand>
        <name>Mn(2+)</name>
        <dbReference type="ChEBI" id="CHEBI:29035"/>
        <label>1</label>
    </ligand>
</feature>
<evidence type="ECO:0000313" key="6">
    <source>
        <dbReference type="EMBL" id="SDF84859.1"/>
    </source>
</evidence>
<comment type="caution">
    <text evidence="6">The sequence shown here is derived from an EMBL/GenBank/DDBJ whole genome shotgun (WGS) entry which is preliminary data.</text>
</comment>
<dbReference type="RefSeq" id="WP_093150779.1">
    <property type="nucleotide sequence ID" value="NZ_FNBW01000007.1"/>
</dbReference>
<dbReference type="PIRSF" id="PIRSF036979">
    <property type="entry name" value="Arginase"/>
    <property type="match status" value="1"/>
</dbReference>
<dbReference type="InterPro" id="IPR005925">
    <property type="entry name" value="Agmatinase-rel"/>
</dbReference>
<comment type="similarity">
    <text evidence="1">Belongs to the arginase family. Agmatinase subfamily.</text>
</comment>
<feature type="binding site" evidence="4">
    <location>
        <position position="239"/>
    </location>
    <ligand>
        <name>Mn(2+)</name>
        <dbReference type="ChEBI" id="CHEBI:29035"/>
        <label>1</label>
    </ligand>
</feature>
<feature type="binding site" evidence="4">
    <location>
        <position position="241"/>
    </location>
    <ligand>
        <name>Mn(2+)</name>
        <dbReference type="ChEBI" id="CHEBI:29035"/>
        <label>1</label>
    </ligand>
</feature>
<dbReference type="GO" id="GO:0046872">
    <property type="term" value="F:metal ion binding"/>
    <property type="evidence" value="ECO:0007669"/>
    <property type="project" value="UniProtKB-KW"/>
</dbReference>
<dbReference type="InterPro" id="IPR006035">
    <property type="entry name" value="Ureohydrolase"/>
</dbReference>
<dbReference type="CDD" id="cd11592">
    <property type="entry name" value="Agmatinase_PAH"/>
    <property type="match status" value="1"/>
</dbReference>
<keyword evidence="7" id="KW-1185">Reference proteome</keyword>
<dbReference type="NCBIfam" id="TIGR01230">
    <property type="entry name" value="agmatinase"/>
    <property type="match status" value="1"/>
</dbReference>
<gene>
    <name evidence="6" type="ORF">SAMN05660686_02531</name>
</gene>
<keyword evidence="4" id="KW-0464">Manganese</keyword>
<dbReference type="PROSITE" id="PS01053">
    <property type="entry name" value="ARGINASE_1"/>
    <property type="match status" value="1"/>
</dbReference>
<feature type="binding site" evidence="4">
    <location>
        <position position="151"/>
    </location>
    <ligand>
        <name>Mn(2+)</name>
        <dbReference type="ChEBI" id="CHEBI:29035"/>
        <label>1</label>
    </ligand>
</feature>
<dbReference type="InterPro" id="IPR023696">
    <property type="entry name" value="Ureohydrolase_dom_sf"/>
</dbReference>
<comment type="cofactor">
    <cofactor evidence="4">
        <name>Mn(2+)</name>
        <dbReference type="ChEBI" id="CHEBI:29035"/>
    </cofactor>
    <text evidence="4">Binds 2 manganese ions per subunit.</text>
</comment>
<organism evidence="6 7">
    <name type="scientific">Thalassobaculum litoreum DSM 18839</name>
    <dbReference type="NCBI Taxonomy" id="1123362"/>
    <lineage>
        <taxon>Bacteria</taxon>
        <taxon>Pseudomonadati</taxon>
        <taxon>Pseudomonadota</taxon>
        <taxon>Alphaproteobacteria</taxon>
        <taxon>Rhodospirillales</taxon>
        <taxon>Thalassobaculaceae</taxon>
        <taxon>Thalassobaculum</taxon>
    </lineage>
</organism>
<dbReference type="PANTHER" id="PTHR11358">
    <property type="entry name" value="ARGINASE/AGMATINASE"/>
    <property type="match status" value="1"/>
</dbReference>
<dbReference type="PROSITE" id="PS51409">
    <property type="entry name" value="ARGINASE_2"/>
    <property type="match status" value="1"/>
</dbReference>
<dbReference type="Pfam" id="PF00491">
    <property type="entry name" value="Arginase"/>
    <property type="match status" value="1"/>
</dbReference>
<dbReference type="InterPro" id="IPR020855">
    <property type="entry name" value="Ureohydrolase_Mn_BS"/>
</dbReference>
<dbReference type="EMBL" id="FNBW01000007">
    <property type="protein sequence ID" value="SDF84859.1"/>
    <property type="molecule type" value="Genomic_DNA"/>
</dbReference>
<feature type="binding site" evidence="4">
    <location>
        <position position="127"/>
    </location>
    <ligand>
        <name>Mn(2+)</name>
        <dbReference type="ChEBI" id="CHEBI:29035"/>
        <label>1</label>
    </ligand>
</feature>
<dbReference type="GO" id="GO:0033389">
    <property type="term" value="P:putrescine biosynthetic process from arginine, via agmatine"/>
    <property type="evidence" value="ECO:0007669"/>
    <property type="project" value="TreeGrafter"/>
</dbReference>
<evidence type="ECO:0000256" key="1">
    <source>
        <dbReference type="ARBA" id="ARBA00009227"/>
    </source>
</evidence>
<feature type="binding site" evidence="4">
    <location>
        <position position="149"/>
    </location>
    <ligand>
        <name>Mn(2+)</name>
        <dbReference type="ChEBI" id="CHEBI:29035"/>
        <label>1</label>
    </ligand>
</feature>
<evidence type="ECO:0000256" key="3">
    <source>
        <dbReference type="ARBA" id="ARBA00022801"/>
    </source>
</evidence>